<reference evidence="1 2" key="1">
    <citation type="submission" date="2022-05" db="EMBL/GenBank/DDBJ databases">
        <authorList>
            <consortium name="Genoscope - CEA"/>
            <person name="William W."/>
        </authorList>
    </citation>
    <scope>NUCLEOTIDE SEQUENCE [LARGE SCALE GENOMIC DNA]</scope>
</reference>
<dbReference type="EMBL" id="CALNXI010000462">
    <property type="protein sequence ID" value="CAH3027603.1"/>
    <property type="molecule type" value="Genomic_DNA"/>
</dbReference>
<sequence>GSSDSAWLTFVCIHLDPKDQPSKRKTPESEMYVEDQKGQKFTAEEGISLHKENPTNHTISQHLPTIADCTGKLIEELNVHLKGQREAIRPENDTKSNSPC</sequence>
<organism evidence="1 2">
    <name type="scientific">Porites evermanni</name>
    <dbReference type="NCBI Taxonomy" id="104178"/>
    <lineage>
        <taxon>Eukaryota</taxon>
        <taxon>Metazoa</taxon>
        <taxon>Cnidaria</taxon>
        <taxon>Anthozoa</taxon>
        <taxon>Hexacorallia</taxon>
        <taxon>Scleractinia</taxon>
        <taxon>Fungiina</taxon>
        <taxon>Poritidae</taxon>
        <taxon>Porites</taxon>
    </lineage>
</organism>
<evidence type="ECO:0000313" key="1">
    <source>
        <dbReference type="EMBL" id="CAH3027603.1"/>
    </source>
</evidence>
<accession>A0ABN8MGH6</accession>
<name>A0ABN8MGH6_9CNID</name>
<evidence type="ECO:0008006" key="3">
    <source>
        <dbReference type="Google" id="ProtNLM"/>
    </source>
</evidence>
<proteinExistence type="predicted"/>
<gene>
    <name evidence="1" type="ORF">PEVE_00031989</name>
</gene>
<comment type="caution">
    <text evidence="1">The sequence shown here is derived from an EMBL/GenBank/DDBJ whole genome shotgun (WGS) entry which is preliminary data.</text>
</comment>
<evidence type="ECO:0000313" key="2">
    <source>
        <dbReference type="Proteomes" id="UP001159427"/>
    </source>
</evidence>
<feature type="non-terminal residue" evidence="1">
    <location>
        <position position="1"/>
    </location>
</feature>
<dbReference type="Proteomes" id="UP001159427">
    <property type="component" value="Unassembled WGS sequence"/>
</dbReference>
<keyword evidence="2" id="KW-1185">Reference proteome</keyword>
<protein>
    <recommendedName>
        <fullName evidence="3">Prolactin receptor</fullName>
    </recommendedName>
</protein>